<proteinExistence type="predicted"/>
<sequence length="476" mass="54231">MHTGDSGRVIPDFWYNSARQTPMILMYIYNSKTPYAWMPPSARKPGLYANPNPKLMTDDTRASMKAPGTNWSGLRSGRKGEISKALKARQAEGWSDKKLMDYLYQYCYYRYMENGADYTPASFILLMHELLEKAGIPHRTGITTKDTREPLDQLINYSNTTWFIYLESNGKCYTPPACYAVPGEVSASLQGEEAILEDNTCLTLPSTTPQDNRDMATINASISGTTLHISRREEMSGALKEHFQPYLIMDEDLYNSVRRQLGITATIYDETKEKFHADLRESYRREREQEKERYRNEIIGYHGSEEGLETLLGYQLFSIGNRADSAALAYQVDYVLDGYVKKAGTNFVLSVGRLIGSQPELKGEQRLRKEDIYWEMPRCYQWDITVNLPEGYRISPEGLERLNVKVENDCGAFIVQATTEDGTLRIKAEKRINHKTEPVANWEKLLEITDAANSYEALSIVFQATINPPTSPTTGY</sequence>
<dbReference type="EMBL" id="CYZF01000001">
    <property type="protein sequence ID" value="CUN37912.1"/>
    <property type="molecule type" value="Genomic_DNA"/>
</dbReference>
<accession>A0A173WEL4</accession>
<evidence type="ECO:0000313" key="1">
    <source>
        <dbReference type="EMBL" id="CUN37912.1"/>
    </source>
</evidence>
<reference evidence="1 2" key="1">
    <citation type="submission" date="2015-09" db="EMBL/GenBank/DDBJ databases">
        <authorList>
            <consortium name="Pathogen Informatics"/>
        </authorList>
    </citation>
    <scope>NUCLEOTIDE SEQUENCE [LARGE SCALE GENOMIC DNA]</scope>
    <source>
        <strain evidence="1 2">2789STDY5608791</strain>
    </source>
</reference>
<dbReference type="AlphaFoldDB" id="A0A173WEL4"/>
<protein>
    <recommendedName>
        <fullName evidence="3">DUF3857 domain-containing protein</fullName>
    </recommendedName>
</protein>
<evidence type="ECO:0000313" key="2">
    <source>
        <dbReference type="Proteomes" id="UP000095419"/>
    </source>
</evidence>
<gene>
    <name evidence="1" type="ORF">ERS417307_00029</name>
</gene>
<dbReference type="Gene3D" id="2.60.120.1130">
    <property type="match status" value="1"/>
</dbReference>
<evidence type="ECO:0008006" key="3">
    <source>
        <dbReference type="Google" id="ProtNLM"/>
    </source>
</evidence>
<organism evidence="1 2">
    <name type="scientific">Bacteroides uniformis</name>
    <dbReference type="NCBI Taxonomy" id="820"/>
    <lineage>
        <taxon>Bacteria</taxon>
        <taxon>Pseudomonadati</taxon>
        <taxon>Bacteroidota</taxon>
        <taxon>Bacteroidia</taxon>
        <taxon>Bacteroidales</taxon>
        <taxon>Bacteroidaceae</taxon>
        <taxon>Bacteroides</taxon>
    </lineage>
</organism>
<dbReference type="Proteomes" id="UP000095419">
    <property type="component" value="Unassembled WGS sequence"/>
</dbReference>
<name>A0A173WEL4_BACUN</name>
<dbReference type="RefSeq" id="WP_253280699.1">
    <property type="nucleotide sequence ID" value="NZ_CYZF01000001.1"/>
</dbReference>